<feature type="compositionally biased region" description="Low complexity" evidence="1">
    <location>
        <begin position="96"/>
        <end position="115"/>
    </location>
</feature>
<feature type="compositionally biased region" description="Polar residues" evidence="1">
    <location>
        <begin position="871"/>
        <end position="880"/>
    </location>
</feature>
<dbReference type="EMBL" id="JAWHQM010000010">
    <property type="protein sequence ID" value="KAK5629044.1"/>
    <property type="molecule type" value="Genomic_DNA"/>
</dbReference>
<dbReference type="AlphaFoldDB" id="A0AAN7UWW1"/>
<keyword evidence="2" id="KW-0812">Transmembrane</keyword>
<feature type="region of interest" description="Disordered" evidence="1">
    <location>
        <begin position="93"/>
        <end position="132"/>
    </location>
</feature>
<feature type="transmembrane region" description="Helical" evidence="2">
    <location>
        <begin position="212"/>
        <end position="237"/>
    </location>
</feature>
<keyword evidence="2" id="KW-0472">Membrane</keyword>
<evidence type="ECO:0000313" key="4">
    <source>
        <dbReference type="Proteomes" id="UP001305414"/>
    </source>
</evidence>
<name>A0AAN7UWW1_9PEZI</name>
<feature type="compositionally biased region" description="Polar residues" evidence="1">
    <location>
        <begin position="116"/>
        <end position="129"/>
    </location>
</feature>
<protein>
    <recommendedName>
        <fullName evidence="5">Mcm2 3 5 family protein</fullName>
    </recommendedName>
</protein>
<keyword evidence="4" id="KW-1185">Reference proteome</keyword>
<feature type="transmembrane region" description="Helical" evidence="2">
    <location>
        <begin position="257"/>
        <end position="285"/>
    </location>
</feature>
<evidence type="ECO:0000256" key="1">
    <source>
        <dbReference type="SAM" id="MobiDB-lite"/>
    </source>
</evidence>
<feature type="transmembrane region" description="Helical" evidence="2">
    <location>
        <begin position="323"/>
        <end position="343"/>
    </location>
</feature>
<sequence>MGSTPPGNVGYGDLLPSTFSPWRSEGSTGVTNTDKGTASQDATWPSIDSTAQSLAPSISSSTGRRGSSAFYSPQSLNAVPHATIREPSAYITPQQTAMSHSTSTRSATTAQTVSSMSLSDTEGRSSLASNIGGPEPSILAVANVDAMRSASIMPQHPGAESIPMSAMYNPTPSPTAIVSEDESDANHSPPQHTIPHLECYSRKDVYVKRWSWLYATLVMLSIYSTVFSGIWLVASIVQPRYGRGISTGNGWQVAPSTATLLATLGAKTIELSFVTVFVAVLGQVLTRRAFSRLSRGVTLAEMTMRNWVIQPGSLLTHWDGIPYAATTFLGALTLSATFCALFYTTASDAMVSPKLWRHGWEMRNLQGLVTTSYANPYYVQDTCQTPLRDIDPKSAPANCLDVLFSGQSYNSLTAYLAEWDNVRNNQKSTLGQLSGRPTGKYNLFDNTTMDSQWIETENGDVAANFNTHKRIINNVTLALPHAGIYSAATDPINGILQPSELLGIGEYSIRASVPSPVINVLCASMKEDELTPLVYTQWPNARTNKTGWFNQTSGVKGWENDIPHASVSPWLNRTVVDDIFEWGEKYSRRPPVFPLYPILNNIVTVLPNTSVADAMYILAKPANDYTVCELRSWMTSKCSSTFNLSGTSGGHMKARCEDPNDKNSYIRTVPEGTSSTPILSVDWVNTADEWRLAINLNGGTQNNNASNAHILTSFALDKPELNPRLPSMAEALAVLATSTLVTGSINSTFLPVWTYKSSEGTKNILYTPVYETFRAEVQTQQYASAHTATWQVIFYPILFLVFVLNVLCLLYLAFGTAFTSLSAAEPTFKKKHFSAVSPSSPALPFPISFTRNKSRNQAQSESDSENLVEDANNTQHARLSTSERAKAAKGLVTDYTEPQNLFALAVNSPPSRALAGSCGHGPEGNEMGVPWRVGYSACTNHYFFEEGAGGDGNPGTAAAAMASGADLLGVDGEQHGPYGKSYKRLSSRRAWL</sequence>
<evidence type="ECO:0000313" key="3">
    <source>
        <dbReference type="EMBL" id="KAK5629044.1"/>
    </source>
</evidence>
<feature type="compositionally biased region" description="Polar residues" evidence="1">
    <location>
        <begin position="17"/>
        <end position="56"/>
    </location>
</feature>
<evidence type="ECO:0000256" key="2">
    <source>
        <dbReference type="SAM" id="Phobius"/>
    </source>
</evidence>
<comment type="caution">
    <text evidence="3">The sequence shown here is derived from an EMBL/GenBank/DDBJ whole genome shotgun (WGS) entry which is preliminary data.</text>
</comment>
<gene>
    <name evidence="3" type="ORF">RRF57_004759</name>
</gene>
<proteinExistence type="predicted"/>
<feature type="compositionally biased region" description="Low complexity" evidence="1">
    <location>
        <begin position="57"/>
        <end position="68"/>
    </location>
</feature>
<keyword evidence="2" id="KW-1133">Transmembrane helix</keyword>
<feature type="transmembrane region" description="Helical" evidence="2">
    <location>
        <begin position="793"/>
        <end position="814"/>
    </location>
</feature>
<evidence type="ECO:0008006" key="5">
    <source>
        <dbReference type="Google" id="ProtNLM"/>
    </source>
</evidence>
<organism evidence="3 4">
    <name type="scientific">Xylaria bambusicola</name>
    <dbReference type="NCBI Taxonomy" id="326684"/>
    <lineage>
        <taxon>Eukaryota</taxon>
        <taxon>Fungi</taxon>
        <taxon>Dikarya</taxon>
        <taxon>Ascomycota</taxon>
        <taxon>Pezizomycotina</taxon>
        <taxon>Sordariomycetes</taxon>
        <taxon>Xylariomycetidae</taxon>
        <taxon>Xylariales</taxon>
        <taxon>Xylariaceae</taxon>
        <taxon>Xylaria</taxon>
    </lineage>
</organism>
<accession>A0AAN7UWW1</accession>
<dbReference type="Proteomes" id="UP001305414">
    <property type="component" value="Unassembled WGS sequence"/>
</dbReference>
<feature type="region of interest" description="Disordered" evidence="1">
    <location>
        <begin position="1"/>
        <end position="69"/>
    </location>
</feature>
<reference evidence="3 4" key="1">
    <citation type="submission" date="2023-10" db="EMBL/GenBank/DDBJ databases">
        <title>Draft genome sequence of Xylaria bambusicola isolate GMP-LS, the root and basal stem rot pathogen of sugarcane in Indonesia.</title>
        <authorList>
            <person name="Selvaraj P."/>
            <person name="Muralishankar V."/>
            <person name="Muruganantham S."/>
            <person name="Sp S."/>
            <person name="Haryani S."/>
            <person name="Lau K.J.X."/>
            <person name="Naqvi N.I."/>
        </authorList>
    </citation>
    <scope>NUCLEOTIDE SEQUENCE [LARGE SCALE GENOMIC DNA]</scope>
    <source>
        <strain evidence="3">GMP-LS</strain>
    </source>
</reference>
<feature type="region of interest" description="Disordered" evidence="1">
    <location>
        <begin position="854"/>
        <end position="883"/>
    </location>
</feature>